<name>A0A2M8F945_9BACT</name>
<feature type="transmembrane region" description="Helical" evidence="1">
    <location>
        <begin position="466"/>
        <end position="488"/>
    </location>
</feature>
<evidence type="ECO:0000256" key="1">
    <source>
        <dbReference type="SAM" id="Phobius"/>
    </source>
</evidence>
<feature type="transmembrane region" description="Helical" evidence="1">
    <location>
        <begin position="430"/>
        <end position="454"/>
    </location>
</feature>
<sequence length="504" mass="55129">MKKHSTYFGFLFSIICVVLFFPGSVLGAVLEFPDPASCYVSPTYLNHSSGVGYFYFVSSAVPFLDPTGGLQLQKIIEGHRIKCVKLDATDDRVEIEDMVGILNIGQQDDWQNDKLDFFWMLRAATDVPKEIVALGGADKIIPEDAATNYLPLNHTLIGCSLKVQDTNDPEIMSVGGHTQVIYTNISYEGLCVRYFKFKGSAAPWYVYYLGNTHNPNLGSLGGLTWTGDVITVTKGQKTAYTMTVTSDTPGVELQISCENCVKNNIIITGDSAEKNTILLTVDPEKLTDEPIDLRARTIGPAGAPYFETKHEVKIKVADVDCGSLTETQCVPNDYCWYYPDFGGNDKCIAKTLNVDCSKLKPEQCGKKDGSSYCTYLETTNTCTDYLSAPYENSYGTPDGYDSKLLPPCAFTGSCRNINDLLQLAINIGKYALGLIGSAALAFFVYGGFMMIISAGNAERVKKGRDILVAAIVGIVIAFSAYALINFVLDALDVSSEYRVVDQIK</sequence>
<organism evidence="2 3">
    <name type="scientific">Candidatus Magasanikbacteria bacterium CG_4_9_14_0_2_um_filter_42_11</name>
    <dbReference type="NCBI Taxonomy" id="1974643"/>
    <lineage>
        <taxon>Bacteria</taxon>
        <taxon>Candidatus Magasanikiibacteriota</taxon>
    </lineage>
</organism>
<accession>A0A2M8F945</accession>
<evidence type="ECO:0000313" key="2">
    <source>
        <dbReference type="EMBL" id="PJC52199.1"/>
    </source>
</evidence>
<dbReference type="Pfam" id="PF18895">
    <property type="entry name" value="T4SS_pilin"/>
    <property type="match status" value="1"/>
</dbReference>
<gene>
    <name evidence="2" type="ORF">CO030_04085</name>
</gene>
<keyword evidence="1" id="KW-1133">Transmembrane helix</keyword>
<proteinExistence type="predicted"/>
<dbReference type="EMBL" id="PFRH01000127">
    <property type="protein sequence ID" value="PJC52199.1"/>
    <property type="molecule type" value="Genomic_DNA"/>
</dbReference>
<dbReference type="InterPro" id="IPR043993">
    <property type="entry name" value="T4SS_pilin"/>
</dbReference>
<keyword evidence="1" id="KW-0472">Membrane</keyword>
<dbReference type="Proteomes" id="UP000231456">
    <property type="component" value="Unassembled WGS sequence"/>
</dbReference>
<comment type="caution">
    <text evidence="2">The sequence shown here is derived from an EMBL/GenBank/DDBJ whole genome shotgun (WGS) entry which is preliminary data.</text>
</comment>
<protein>
    <submittedName>
        <fullName evidence="2">Uncharacterized protein</fullName>
    </submittedName>
</protein>
<reference evidence="3" key="1">
    <citation type="submission" date="2017-09" db="EMBL/GenBank/DDBJ databases">
        <title>Depth-based differentiation of microbial function through sediment-hosted aquifers and enrichment of novel symbionts in the deep terrestrial subsurface.</title>
        <authorList>
            <person name="Probst A.J."/>
            <person name="Ladd B."/>
            <person name="Jarett J.K."/>
            <person name="Geller-Mcgrath D.E."/>
            <person name="Sieber C.M.K."/>
            <person name="Emerson J.B."/>
            <person name="Anantharaman K."/>
            <person name="Thomas B.C."/>
            <person name="Malmstrom R."/>
            <person name="Stieglmeier M."/>
            <person name="Klingl A."/>
            <person name="Woyke T."/>
            <person name="Ryan C.M."/>
            <person name="Banfield J.F."/>
        </authorList>
    </citation>
    <scope>NUCLEOTIDE SEQUENCE [LARGE SCALE GENOMIC DNA]</scope>
</reference>
<keyword evidence="1" id="KW-0812">Transmembrane</keyword>
<evidence type="ECO:0000313" key="3">
    <source>
        <dbReference type="Proteomes" id="UP000231456"/>
    </source>
</evidence>
<dbReference type="AlphaFoldDB" id="A0A2M8F945"/>